<evidence type="ECO:0000256" key="1">
    <source>
        <dbReference type="ARBA" id="ARBA00008520"/>
    </source>
</evidence>
<dbReference type="InterPro" id="IPR006059">
    <property type="entry name" value="SBP"/>
</dbReference>
<dbReference type="PANTHER" id="PTHR43649:SF29">
    <property type="entry name" value="OSMOPROTECTIVE COMPOUNDS-BINDING PROTEIN GGTB"/>
    <property type="match status" value="1"/>
</dbReference>
<dbReference type="Pfam" id="PF01547">
    <property type="entry name" value="SBP_bac_1"/>
    <property type="match status" value="1"/>
</dbReference>
<comment type="similarity">
    <text evidence="1">Belongs to the bacterial solute-binding protein 1 family.</text>
</comment>
<protein>
    <submittedName>
        <fullName evidence="4">Carbohydrate ABC transporter substrate-binding protein</fullName>
    </submittedName>
</protein>
<accession>A0A928ZVI3</accession>
<keyword evidence="2" id="KW-0813">Transport</keyword>
<dbReference type="Proteomes" id="UP000615026">
    <property type="component" value="Unassembled WGS sequence"/>
</dbReference>
<reference evidence="4" key="1">
    <citation type="submission" date="2020-10" db="EMBL/GenBank/DDBJ databases">
        <authorList>
            <person name="Castelo-Branco R."/>
            <person name="Eusebio N."/>
            <person name="Adriana R."/>
            <person name="Vieira A."/>
            <person name="Brugerolle De Fraissinette N."/>
            <person name="Rezende De Castro R."/>
            <person name="Schneider M.P."/>
            <person name="Vasconcelos V."/>
            <person name="Leao P.N."/>
        </authorList>
    </citation>
    <scope>NUCLEOTIDE SEQUENCE</scope>
    <source>
        <strain evidence="4">LEGE 11479</strain>
    </source>
</reference>
<dbReference type="SUPFAM" id="SSF53850">
    <property type="entry name" value="Periplasmic binding protein-like II"/>
    <property type="match status" value="1"/>
</dbReference>
<dbReference type="EMBL" id="JADEXP010000152">
    <property type="protein sequence ID" value="MBE9068247.1"/>
    <property type="molecule type" value="Genomic_DNA"/>
</dbReference>
<sequence>MKHTSLALSLFSGLLLTACNGPAQNRENDKTLVILGSLTGVGQEIVEDAFIPFTNETGIEVVYEGTDAFTTVLPIRVAGGDVPDLAIFPQPGLMTDLAREGALTPLDDVMDVATLTKAFGPDWVDLGTVDGKVYGLWMRSDPKSLVWYNPDNFAAAGYDIPKSWDELMSLTEQIANEGKTPWCFGMESGEASGWVGTDWVEDILLRTAGPDVYDQWVAHEIPFNSPPVKEAVETFGNIVRNDRYVRGGVVGAISTPFGDAPAPLFDQPPGCYLHRQASFITDFLPETVEPGQDAQVFLLPGSGANAPLLTGGLVLAITNNTPAAQAAMQYLSTVTPHESWAARGYISPHRGVDVATYPNDGVRQMAEVLAQAETLRFDGSDLMPAAVGTGTFWTEMVNYVSGADVDTVLSTIDASWPEK</sequence>
<evidence type="ECO:0000313" key="4">
    <source>
        <dbReference type="EMBL" id="MBE9068247.1"/>
    </source>
</evidence>
<dbReference type="PANTHER" id="PTHR43649">
    <property type="entry name" value="ARABINOSE-BINDING PROTEIN-RELATED"/>
    <property type="match status" value="1"/>
</dbReference>
<dbReference type="AlphaFoldDB" id="A0A928ZVI3"/>
<dbReference type="Gene3D" id="3.40.190.10">
    <property type="entry name" value="Periplasmic binding protein-like II"/>
    <property type="match status" value="2"/>
</dbReference>
<organism evidence="4 5">
    <name type="scientific">Leptolyngbya cf. ectocarpi LEGE 11479</name>
    <dbReference type="NCBI Taxonomy" id="1828722"/>
    <lineage>
        <taxon>Bacteria</taxon>
        <taxon>Bacillati</taxon>
        <taxon>Cyanobacteriota</taxon>
        <taxon>Cyanophyceae</taxon>
        <taxon>Leptolyngbyales</taxon>
        <taxon>Leptolyngbyaceae</taxon>
        <taxon>Leptolyngbya group</taxon>
        <taxon>Leptolyngbya</taxon>
    </lineage>
</organism>
<evidence type="ECO:0000313" key="5">
    <source>
        <dbReference type="Proteomes" id="UP000615026"/>
    </source>
</evidence>
<evidence type="ECO:0000256" key="3">
    <source>
        <dbReference type="SAM" id="SignalP"/>
    </source>
</evidence>
<dbReference type="PROSITE" id="PS51257">
    <property type="entry name" value="PROKAR_LIPOPROTEIN"/>
    <property type="match status" value="1"/>
</dbReference>
<comment type="caution">
    <text evidence="4">The sequence shown here is derived from an EMBL/GenBank/DDBJ whole genome shotgun (WGS) entry which is preliminary data.</text>
</comment>
<dbReference type="InterPro" id="IPR050490">
    <property type="entry name" value="Bact_solute-bd_prot1"/>
</dbReference>
<evidence type="ECO:0000256" key="2">
    <source>
        <dbReference type="ARBA" id="ARBA00022448"/>
    </source>
</evidence>
<gene>
    <name evidence="4" type="ORF">IQ260_16470</name>
</gene>
<keyword evidence="3" id="KW-0732">Signal</keyword>
<feature type="chain" id="PRO_5037042825" evidence="3">
    <location>
        <begin position="24"/>
        <end position="419"/>
    </location>
</feature>
<name>A0A928ZVI3_LEPEC</name>
<feature type="signal peptide" evidence="3">
    <location>
        <begin position="1"/>
        <end position="23"/>
    </location>
</feature>
<proteinExistence type="inferred from homology"/>
<dbReference type="RefSeq" id="WP_193994195.1">
    <property type="nucleotide sequence ID" value="NZ_JADEXP010000152.1"/>
</dbReference>
<keyword evidence="5" id="KW-1185">Reference proteome</keyword>